<evidence type="ECO:0000256" key="5">
    <source>
        <dbReference type="ARBA" id="ARBA00023136"/>
    </source>
</evidence>
<evidence type="ECO:0000313" key="9">
    <source>
        <dbReference type="EMBL" id="SFJ14118.1"/>
    </source>
</evidence>
<accession>A0A1I3NXW2</accession>
<dbReference type="OrthoDB" id="9790149at2"/>
<evidence type="ECO:0000256" key="2">
    <source>
        <dbReference type="ARBA" id="ARBA00022475"/>
    </source>
</evidence>
<feature type="transmembrane region" description="Helical" evidence="6">
    <location>
        <begin position="348"/>
        <end position="365"/>
    </location>
</feature>
<feature type="transmembrane region" description="Helical" evidence="6">
    <location>
        <begin position="495"/>
        <end position="515"/>
    </location>
</feature>
<dbReference type="InterPro" id="IPR052159">
    <property type="entry name" value="Competence_DNA_uptake"/>
</dbReference>
<dbReference type="GO" id="GO:0005886">
    <property type="term" value="C:plasma membrane"/>
    <property type="evidence" value="ECO:0007669"/>
    <property type="project" value="UniProtKB-SubCell"/>
</dbReference>
<keyword evidence="2" id="KW-1003">Cell membrane</keyword>
<reference evidence="9 10" key="1">
    <citation type="submission" date="2016-10" db="EMBL/GenBank/DDBJ databases">
        <authorList>
            <person name="de Groot N.N."/>
        </authorList>
    </citation>
    <scope>NUCLEOTIDE SEQUENCE [LARGE SCALE GENOMIC DNA]</scope>
    <source>
        <strain evidence="9 10">CGMCC 1.8891</strain>
    </source>
</reference>
<keyword evidence="10" id="KW-1185">Reference proteome</keyword>
<evidence type="ECO:0000259" key="7">
    <source>
        <dbReference type="Pfam" id="PF03772"/>
    </source>
</evidence>
<sequence length="724" mass="77406">MRALTSLLQLPLDIVDRQHGRLFLWLPVCFAVGIGLFFAQSLEPSRVLLWALAGAGALALLALRRMPPRAAPLLIAVVAVICGFVNAGLRTHLVAEPVLGFRYYGPVEGRVIKIDRSASDALRLTLDEVVLRDVSPERVPARVRVSLHGRQDFVSPAPGMRLAMTAHLSPPPGPTEPGGFDFQRMAWFDRLGAVGYTRVPVLRVAESDPTPLLWVHQLRQSLSTALQSRLSGQTGAFSAAILTGDRSAISFDTSEALRGANLSHLLAISGLHMGLLTGAVFYALRLMLAMIPGAALTWPIKKIAAAGALVAGGFYLALSGFNVATERAFVMVSVMLVAVLLDRQAISLRAVALAALILLLIQPEVLPEPGFQMSFAATTALVAVFSIVRRLSLMTRWPRWIRGLATVVLSSAVAGIATAPVAAAHFNRISDYGLIANVTAVPVMGAVVMPAAVLALLLTPLGLQGLALAVMGQGIRWILFVAGTVSSWEGAVSRIVAPPPSTLPLIALGGVFVILWRGRWQVLGVLPVAVGFLLWALHERPTLLVSDDGGLVGRLSAEGRALSKSKGAGFAARVWLENDGDRPDQARAAARPMPPLVPPLDVAGVRIKHVTGRGWQEVAQTACRHADLVIVNKVWEGARPEFCLVIDLAVLRQSGALAFREERGALWLDTAYGVAGARYWNTPELREGKAVTAREARAKRPPVALGLRFGAAEAGEVRLAQRER</sequence>
<evidence type="ECO:0000256" key="4">
    <source>
        <dbReference type="ARBA" id="ARBA00022989"/>
    </source>
</evidence>
<feature type="domain" description="ComEC/Rec2-related protein" evidence="7">
    <location>
        <begin position="241"/>
        <end position="519"/>
    </location>
</feature>
<dbReference type="InterPro" id="IPR025405">
    <property type="entry name" value="DUF4131"/>
</dbReference>
<evidence type="ECO:0000256" key="3">
    <source>
        <dbReference type="ARBA" id="ARBA00022692"/>
    </source>
</evidence>
<dbReference type="EMBL" id="FORY01000002">
    <property type="protein sequence ID" value="SFJ14118.1"/>
    <property type="molecule type" value="Genomic_DNA"/>
</dbReference>
<dbReference type="RefSeq" id="WP_066605971.1">
    <property type="nucleotide sequence ID" value="NZ_FORY01000002.1"/>
</dbReference>
<feature type="domain" description="DUF4131" evidence="8">
    <location>
        <begin position="44"/>
        <end position="198"/>
    </location>
</feature>
<evidence type="ECO:0000313" key="10">
    <source>
        <dbReference type="Proteomes" id="UP000183299"/>
    </source>
</evidence>
<name>A0A1I3NXW2_9RHOB</name>
<feature type="transmembrane region" description="Helical" evidence="6">
    <location>
        <begin position="47"/>
        <end position="63"/>
    </location>
</feature>
<dbReference type="PANTHER" id="PTHR30619:SF1">
    <property type="entry name" value="RECOMBINATION PROTEIN 2"/>
    <property type="match status" value="1"/>
</dbReference>
<feature type="transmembrane region" description="Helical" evidence="6">
    <location>
        <begin position="70"/>
        <end position="89"/>
    </location>
</feature>
<feature type="transmembrane region" description="Helical" evidence="6">
    <location>
        <begin position="522"/>
        <end position="538"/>
    </location>
</feature>
<evidence type="ECO:0000259" key="8">
    <source>
        <dbReference type="Pfam" id="PF13567"/>
    </source>
</evidence>
<feature type="transmembrane region" description="Helical" evidence="6">
    <location>
        <begin position="371"/>
        <end position="388"/>
    </location>
</feature>
<feature type="transmembrane region" description="Helical" evidence="6">
    <location>
        <begin position="265"/>
        <end position="288"/>
    </location>
</feature>
<dbReference type="Proteomes" id="UP000183299">
    <property type="component" value="Unassembled WGS sequence"/>
</dbReference>
<dbReference type="PANTHER" id="PTHR30619">
    <property type="entry name" value="DNA INTERNALIZATION/COMPETENCE PROTEIN COMEC/REC2"/>
    <property type="match status" value="1"/>
</dbReference>
<gene>
    <name evidence="9" type="ORF">SAMN04488138_102122</name>
</gene>
<proteinExistence type="predicted"/>
<dbReference type="GeneID" id="98663929"/>
<keyword evidence="3 6" id="KW-0812">Transmembrane</keyword>
<feature type="transmembrane region" description="Helical" evidence="6">
    <location>
        <begin position="300"/>
        <end position="318"/>
    </location>
</feature>
<organism evidence="9 10">
    <name type="scientific">Celeribacter halophilus</name>
    <dbReference type="NCBI Taxonomy" id="576117"/>
    <lineage>
        <taxon>Bacteria</taxon>
        <taxon>Pseudomonadati</taxon>
        <taxon>Pseudomonadota</taxon>
        <taxon>Alphaproteobacteria</taxon>
        <taxon>Rhodobacterales</taxon>
        <taxon>Roseobacteraceae</taxon>
        <taxon>Celeribacter</taxon>
    </lineage>
</organism>
<evidence type="ECO:0000256" key="6">
    <source>
        <dbReference type="SAM" id="Phobius"/>
    </source>
</evidence>
<protein>
    <submittedName>
        <fullName evidence="9">Competence protein ComEC</fullName>
    </submittedName>
</protein>
<feature type="transmembrane region" description="Helical" evidence="6">
    <location>
        <begin position="434"/>
        <end position="458"/>
    </location>
</feature>
<comment type="subcellular location">
    <subcellularLocation>
        <location evidence="1">Cell membrane</location>
        <topology evidence="1">Multi-pass membrane protein</topology>
    </subcellularLocation>
</comment>
<dbReference type="InterPro" id="IPR004477">
    <property type="entry name" value="ComEC_N"/>
</dbReference>
<feature type="transmembrane region" description="Helical" evidence="6">
    <location>
        <begin position="465"/>
        <end position="483"/>
    </location>
</feature>
<keyword evidence="4 6" id="KW-1133">Transmembrane helix</keyword>
<dbReference type="STRING" id="576117.SAMN04488138_102122"/>
<keyword evidence="5 6" id="KW-0472">Membrane</keyword>
<feature type="transmembrane region" description="Helical" evidence="6">
    <location>
        <begin position="21"/>
        <end position="41"/>
    </location>
</feature>
<evidence type="ECO:0000256" key="1">
    <source>
        <dbReference type="ARBA" id="ARBA00004651"/>
    </source>
</evidence>
<dbReference type="NCBIfam" id="TIGR00360">
    <property type="entry name" value="ComEC_N-term"/>
    <property type="match status" value="1"/>
</dbReference>
<dbReference type="Pfam" id="PF03772">
    <property type="entry name" value="Competence"/>
    <property type="match status" value="1"/>
</dbReference>
<feature type="transmembrane region" description="Helical" evidence="6">
    <location>
        <begin position="400"/>
        <end position="422"/>
    </location>
</feature>
<dbReference type="Pfam" id="PF13567">
    <property type="entry name" value="DUF4131"/>
    <property type="match status" value="1"/>
</dbReference>
<dbReference type="AlphaFoldDB" id="A0A1I3NXW2"/>